<accession>A0A915KDK3</accession>
<proteinExistence type="predicted"/>
<dbReference type="WBParaSite" id="nRc.2.0.1.t36450-RA">
    <property type="protein sequence ID" value="nRc.2.0.1.t36450-RA"/>
    <property type="gene ID" value="nRc.2.0.1.g36450"/>
</dbReference>
<reference evidence="2" key="1">
    <citation type="submission" date="2022-11" db="UniProtKB">
        <authorList>
            <consortium name="WormBaseParasite"/>
        </authorList>
    </citation>
    <scope>IDENTIFICATION</scope>
</reference>
<keyword evidence="1" id="KW-1185">Reference proteome</keyword>
<dbReference type="Proteomes" id="UP000887565">
    <property type="component" value="Unplaced"/>
</dbReference>
<sequence>MYRFSLFAVFCFLTVAILKVSTLDYNRRLLDRYIRKLVDEKNGLRNSADLFDPAKLQIDVKRVDQLIKLLEMAGSGALTQKPIPALRDEIDSRLRTLPLRFGKR</sequence>
<evidence type="ECO:0000313" key="1">
    <source>
        <dbReference type="Proteomes" id="UP000887565"/>
    </source>
</evidence>
<dbReference type="AlphaFoldDB" id="A0A915KDK3"/>
<protein>
    <submittedName>
        <fullName evidence="2">Uncharacterized protein</fullName>
    </submittedName>
</protein>
<organism evidence="1 2">
    <name type="scientific">Romanomermis culicivorax</name>
    <name type="common">Nematode worm</name>
    <dbReference type="NCBI Taxonomy" id="13658"/>
    <lineage>
        <taxon>Eukaryota</taxon>
        <taxon>Metazoa</taxon>
        <taxon>Ecdysozoa</taxon>
        <taxon>Nematoda</taxon>
        <taxon>Enoplea</taxon>
        <taxon>Dorylaimia</taxon>
        <taxon>Mermithida</taxon>
        <taxon>Mermithoidea</taxon>
        <taxon>Mermithidae</taxon>
        <taxon>Romanomermis</taxon>
    </lineage>
</organism>
<evidence type="ECO:0000313" key="2">
    <source>
        <dbReference type="WBParaSite" id="nRc.2.0.1.t36450-RA"/>
    </source>
</evidence>
<name>A0A915KDK3_ROMCU</name>